<proteinExistence type="inferred from homology"/>
<sequence length="650" mass="74557">MGRKGKKSKKQLEEELARAAEDQKRHEEKERLLKLEEDTIAKHRARLDEELDSKEKVLEAERLEEESSIVTRMKGERKQNLEYEQSKLQDRINWQKFISCTSRPNVGFESEITTYMTTVREENTNKMDDAIRKCHESEEIVGDLMELWCKAREEGDAARQDWCMRYVHEIRMLEIEQLDDATAYLLQYIEKQESNNHSQVYMTWGQQNDDIKVGFWGHLQSKGFRAKQIDHQKIQITLEMPKSIALQSMGHCIGVRAVYTSYDCAYGKDPSQMSVGGMIRVDLLSIPPFSKKVKGWTIRQVPPPGQELMRLPYPNNEHATTNTAIAVQPCKVEYKVPANMLVGKSPTISWWDCQEEKWATEGISEISWEAETRKISFWTARLASFAITQPRHLDLPYKHWVLRPIAPLLVELKITAARYDLSFIISEDGLRLKGPDEPELHDLMFAPPEEANNPEAGGTGAIQHGPGGSTKAPRIRSPATLLKELRECGLNLMPEDGDADYLDGYTPKCPETQARAYSDLSEIAAFYDIASSHHNKSLPRERALLRVRENPLYDEFDALDPDCDTDYQAIMFFPDKACFVQSLEQVSPCKEALKPWHLTHASLYLCYDKVPVPSPNHVESLQKLEVTCSNARFVEAVRQTMQLMRLLCFV</sequence>
<evidence type="ECO:0000256" key="2">
    <source>
        <dbReference type="SAM" id="MobiDB-lite"/>
    </source>
</evidence>
<dbReference type="GO" id="GO:0008017">
    <property type="term" value="F:microtubule binding"/>
    <property type="evidence" value="ECO:0007669"/>
    <property type="project" value="TreeGrafter"/>
</dbReference>
<dbReference type="GO" id="GO:0005930">
    <property type="term" value="C:axoneme"/>
    <property type="evidence" value="ECO:0007669"/>
    <property type="project" value="TreeGrafter"/>
</dbReference>
<dbReference type="InterPro" id="IPR023247">
    <property type="entry name" value="IC97/Dnai7-like"/>
</dbReference>
<feature type="region of interest" description="Disordered" evidence="2">
    <location>
        <begin position="1"/>
        <end position="30"/>
    </location>
</feature>
<organism evidence="4">
    <name type="scientific">Zooxanthella nutricula</name>
    <dbReference type="NCBI Taxonomy" id="1333877"/>
    <lineage>
        <taxon>Eukaryota</taxon>
        <taxon>Sar</taxon>
        <taxon>Alveolata</taxon>
        <taxon>Dinophyceae</taxon>
        <taxon>Peridiniales</taxon>
        <taxon>Peridiniales incertae sedis</taxon>
        <taxon>Zooxanthella</taxon>
    </lineage>
</organism>
<dbReference type="PANTHER" id="PTHR20929:SF11">
    <property type="entry name" value="DYNEIN AXONEMAL INTERMEDIATE CHAIN 7"/>
    <property type="match status" value="1"/>
</dbReference>
<name>A0A7S2Q1N1_9DINO</name>
<dbReference type="PANTHER" id="PTHR20929">
    <property type="entry name" value="LUNG ADENOMA SUSCEPTIBILITY 1-RELATED"/>
    <property type="match status" value="1"/>
</dbReference>
<comment type="similarity">
    <text evidence="1">Belongs to the DNAI7 family.</text>
</comment>
<evidence type="ECO:0000313" key="4">
    <source>
        <dbReference type="EMBL" id="CAD9630092.1"/>
    </source>
</evidence>
<reference evidence="4" key="1">
    <citation type="submission" date="2021-01" db="EMBL/GenBank/DDBJ databases">
        <authorList>
            <person name="Corre E."/>
            <person name="Pelletier E."/>
            <person name="Niang G."/>
            <person name="Scheremetjew M."/>
            <person name="Finn R."/>
            <person name="Kale V."/>
            <person name="Holt S."/>
            <person name="Cochrane G."/>
            <person name="Meng A."/>
            <person name="Brown T."/>
            <person name="Cohen L."/>
        </authorList>
    </citation>
    <scope>NUCLEOTIDE SEQUENCE</scope>
    <source>
        <strain evidence="4">RCC3387</strain>
    </source>
</reference>
<feature type="domain" description="IC97/Casc1 N-terminal" evidence="3">
    <location>
        <begin position="23"/>
        <end position="220"/>
    </location>
</feature>
<dbReference type="AlphaFoldDB" id="A0A7S2Q1N1"/>
<evidence type="ECO:0000259" key="3">
    <source>
        <dbReference type="Pfam" id="PF15927"/>
    </source>
</evidence>
<protein>
    <recommendedName>
        <fullName evidence="3">IC97/Casc1 N-terminal domain-containing protein</fullName>
    </recommendedName>
</protein>
<accession>A0A7S2Q1N1</accession>
<dbReference type="InterPro" id="IPR031826">
    <property type="entry name" value="IC97/Casc1_N"/>
</dbReference>
<dbReference type="EMBL" id="HBGW01078123">
    <property type="protein sequence ID" value="CAD9630092.1"/>
    <property type="molecule type" value="Transcribed_RNA"/>
</dbReference>
<feature type="compositionally biased region" description="Basic and acidic residues" evidence="2">
    <location>
        <begin position="10"/>
        <end position="30"/>
    </location>
</feature>
<gene>
    <name evidence="4" type="ORF">BRAN1462_LOCUS49648</name>
</gene>
<dbReference type="Pfam" id="PF15927">
    <property type="entry name" value="Casc1_N"/>
    <property type="match status" value="1"/>
</dbReference>
<evidence type="ECO:0000256" key="1">
    <source>
        <dbReference type="ARBA" id="ARBA00024332"/>
    </source>
</evidence>
<dbReference type="GO" id="GO:0048487">
    <property type="term" value="F:beta-tubulin binding"/>
    <property type="evidence" value="ECO:0007669"/>
    <property type="project" value="TreeGrafter"/>
</dbReference>